<feature type="transmembrane region" description="Helical" evidence="1">
    <location>
        <begin position="109"/>
        <end position="130"/>
    </location>
</feature>
<protein>
    <submittedName>
        <fullName evidence="2">DUF1761 domain-containing protein</fullName>
    </submittedName>
</protein>
<comment type="caution">
    <text evidence="2">The sequence shown here is derived from an EMBL/GenBank/DDBJ whole genome shotgun (WGS) entry which is preliminary data.</text>
</comment>
<dbReference type="InterPro" id="IPR013879">
    <property type="entry name" value="DUF1761"/>
</dbReference>
<evidence type="ECO:0000256" key="1">
    <source>
        <dbReference type="SAM" id="Phobius"/>
    </source>
</evidence>
<feature type="transmembrane region" description="Helical" evidence="1">
    <location>
        <begin position="48"/>
        <end position="69"/>
    </location>
</feature>
<dbReference type="EMBL" id="WHUT02000007">
    <property type="protein sequence ID" value="NUB45314.1"/>
    <property type="molecule type" value="Genomic_DNA"/>
</dbReference>
<accession>A0A8X8H2W8</accession>
<dbReference type="AlphaFoldDB" id="A0A8X8H2W8"/>
<keyword evidence="1" id="KW-0812">Transmembrane</keyword>
<name>A0A8X8H2W8_9RHOB</name>
<feature type="transmembrane region" description="Helical" evidence="1">
    <location>
        <begin position="81"/>
        <end position="103"/>
    </location>
</feature>
<organism evidence="2 3">
    <name type="scientific">Fertoeibacter niger</name>
    <dbReference type="NCBI Taxonomy" id="2656921"/>
    <lineage>
        <taxon>Bacteria</taxon>
        <taxon>Pseudomonadati</taxon>
        <taxon>Pseudomonadota</taxon>
        <taxon>Alphaproteobacteria</taxon>
        <taxon>Rhodobacterales</taxon>
        <taxon>Paracoccaceae</taxon>
        <taxon>Fertoeibacter</taxon>
    </lineage>
</organism>
<dbReference type="Proteomes" id="UP000484076">
    <property type="component" value="Unassembled WGS sequence"/>
</dbReference>
<dbReference type="RefSeq" id="WP_152826739.1">
    <property type="nucleotide sequence ID" value="NZ_WHUT02000007.1"/>
</dbReference>
<sequence>MGFLAVLVAAVAGFAVGAVWYMTLSAPWIAASGVRLGPDGRPAKAEGVSPMIIGFVAMVVVAGMMRHVFAMSAIDTVFEGLTSGLGIGAFFITPWLAMCYGFAGRPARLAMIDGGYAVAGCGVIGLVLALF</sequence>
<keyword evidence="1" id="KW-1133">Transmembrane helix</keyword>
<dbReference type="Pfam" id="PF08570">
    <property type="entry name" value="DUF1761"/>
    <property type="match status" value="1"/>
</dbReference>
<proteinExistence type="predicted"/>
<evidence type="ECO:0000313" key="3">
    <source>
        <dbReference type="Proteomes" id="UP000484076"/>
    </source>
</evidence>
<gene>
    <name evidence="2" type="ORF">GEU84_013025</name>
</gene>
<keyword evidence="3" id="KW-1185">Reference proteome</keyword>
<evidence type="ECO:0000313" key="2">
    <source>
        <dbReference type="EMBL" id="NUB45314.1"/>
    </source>
</evidence>
<reference evidence="2" key="1">
    <citation type="submission" date="2020-05" db="EMBL/GenBank/DDBJ databases">
        <title>Fertoebacter nigrum gen. nov., sp. nov., a new member of the family Rhodobacteraceae.</title>
        <authorList>
            <person name="Szuroczki S."/>
            <person name="Abbaszade G."/>
            <person name="Buni D."/>
            <person name="Schumann P."/>
            <person name="Toth E."/>
        </authorList>
    </citation>
    <scope>NUCLEOTIDE SEQUENCE</scope>
    <source>
        <strain evidence="2">RG-N-1a</strain>
    </source>
</reference>
<keyword evidence="1" id="KW-0472">Membrane</keyword>